<dbReference type="AlphaFoldDB" id="A0A3P7JVX7"/>
<keyword evidence="2" id="KW-1185">Reference proteome</keyword>
<dbReference type="EMBL" id="UYYB01108593">
    <property type="protein sequence ID" value="VDM80427.1"/>
    <property type="molecule type" value="Genomic_DNA"/>
</dbReference>
<dbReference type="OrthoDB" id="5877331at2759"/>
<organism evidence="1 2">
    <name type="scientific">Strongylus vulgaris</name>
    <name type="common">Blood worm</name>
    <dbReference type="NCBI Taxonomy" id="40348"/>
    <lineage>
        <taxon>Eukaryota</taxon>
        <taxon>Metazoa</taxon>
        <taxon>Ecdysozoa</taxon>
        <taxon>Nematoda</taxon>
        <taxon>Chromadorea</taxon>
        <taxon>Rhabditida</taxon>
        <taxon>Rhabditina</taxon>
        <taxon>Rhabditomorpha</taxon>
        <taxon>Strongyloidea</taxon>
        <taxon>Strongylidae</taxon>
        <taxon>Strongylus</taxon>
    </lineage>
</organism>
<sequence>MNGSLYSEDAEVRVGIIVRPLRGHWRPISGEDSKDATILDPSMWKTAASEYNNEAKMQFISKMVYSNHELSEADTFQAKSEASKQLPQSGASKKELDNRVRLIAYK</sequence>
<name>A0A3P7JVX7_STRVU</name>
<dbReference type="Proteomes" id="UP000270094">
    <property type="component" value="Unassembled WGS sequence"/>
</dbReference>
<gene>
    <name evidence="1" type="ORF">SVUK_LOCUS15425</name>
</gene>
<accession>A0A3P7JVX7</accession>
<proteinExistence type="predicted"/>
<protein>
    <submittedName>
        <fullName evidence="1">Uncharacterized protein</fullName>
    </submittedName>
</protein>
<evidence type="ECO:0000313" key="1">
    <source>
        <dbReference type="EMBL" id="VDM80427.1"/>
    </source>
</evidence>
<reference evidence="1 2" key="1">
    <citation type="submission" date="2018-11" db="EMBL/GenBank/DDBJ databases">
        <authorList>
            <consortium name="Pathogen Informatics"/>
        </authorList>
    </citation>
    <scope>NUCLEOTIDE SEQUENCE [LARGE SCALE GENOMIC DNA]</scope>
</reference>
<evidence type="ECO:0000313" key="2">
    <source>
        <dbReference type="Proteomes" id="UP000270094"/>
    </source>
</evidence>